<dbReference type="RefSeq" id="WP_212522291.1">
    <property type="nucleotide sequence ID" value="NZ_JAGSOH010000192.1"/>
</dbReference>
<proteinExistence type="predicted"/>
<dbReference type="PRINTS" id="PR00364">
    <property type="entry name" value="DISEASERSIST"/>
</dbReference>
<name>A0A941IQ89_9ACTN</name>
<dbReference type="SMART" id="SM00220">
    <property type="entry name" value="S_TKc"/>
    <property type="match status" value="1"/>
</dbReference>
<feature type="repeat" description="TPR" evidence="3">
    <location>
        <begin position="954"/>
        <end position="987"/>
    </location>
</feature>
<dbReference type="GO" id="GO:0005524">
    <property type="term" value="F:ATP binding"/>
    <property type="evidence" value="ECO:0007669"/>
    <property type="project" value="UniProtKB-UniRule"/>
</dbReference>
<dbReference type="InterPro" id="IPR011990">
    <property type="entry name" value="TPR-like_helical_dom_sf"/>
</dbReference>
<dbReference type="Gene3D" id="1.25.40.10">
    <property type="entry name" value="Tetratricopeptide repeat domain"/>
    <property type="match status" value="2"/>
</dbReference>
<feature type="repeat" description="TPR" evidence="3">
    <location>
        <begin position="1034"/>
        <end position="1067"/>
    </location>
</feature>
<accession>A0A941IQ89</accession>
<dbReference type="Gene3D" id="3.40.50.300">
    <property type="entry name" value="P-loop containing nucleotide triphosphate hydrolases"/>
    <property type="match status" value="1"/>
</dbReference>
<dbReference type="SMART" id="SM00028">
    <property type="entry name" value="TPR"/>
    <property type="match status" value="9"/>
</dbReference>
<dbReference type="PANTHER" id="PTHR47691:SF3">
    <property type="entry name" value="HTH-TYPE TRANSCRIPTIONAL REGULATOR RV0890C-RELATED"/>
    <property type="match status" value="1"/>
</dbReference>
<gene>
    <name evidence="7" type="ORF">KDK95_33025</name>
</gene>
<keyword evidence="3" id="KW-0802">TPR repeat</keyword>
<evidence type="ECO:0000313" key="7">
    <source>
        <dbReference type="EMBL" id="MBR7831176.1"/>
    </source>
</evidence>
<organism evidence="7 8">
    <name type="scientific">Actinospica acidithermotolerans</name>
    <dbReference type="NCBI Taxonomy" id="2828514"/>
    <lineage>
        <taxon>Bacteria</taxon>
        <taxon>Bacillati</taxon>
        <taxon>Actinomycetota</taxon>
        <taxon>Actinomycetes</taxon>
        <taxon>Catenulisporales</taxon>
        <taxon>Actinospicaceae</taxon>
        <taxon>Actinospica</taxon>
    </lineage>
</organism>
<dbReference type="InterPro" id="IPR027417">
    <property type="entry name" value="P-loop_NTPase"/>
</dbReference>
<dbReference type="InterPro" id="IPR008271">
    <property type="entry name" value="Ser/Thr_kinase_AS"/>
</dbReference>
<feature type="region of interest" description="Disordered" evidence="5">
    <location>
        <begin position="699"/>
        <end position="719"/>
    </location>
</feature>
<dbReference type="CDD" id="cd14014">
    <property type="entry name" value="STKc_PknB_like"/>
    <property type="match status" value="1"/>
</dbReference>
<dbReference type="InterPro" id="IPR017441">
    <property type="entry name" value="Protein_kinase_ATP_BS"/>
</dbReference>
<feature type="binding site" evidence="4">
    <location>
        <position position="40"/>
    </location>
    <ligand>
        <name>ATP</name>
        <dbReference type="ChEBI" id="CHEBI:30616"/>
    </ligand>
</feature>
<dbReference type="SUPFAM" id="SSF48452">
    <property type="entry name" value="TPR-like"/>
    <property type="match status" value="3"/>
</dbReference>
<feature type="repeat" description="TPR" evidence="3">
    <location>
        <begin position="834"/>
        <end position="867"/>
    </location>
</feature>
<dbReference type="PROSITE" id="PS50011">
    <property type="entry name" value="PROTEIN_KINASE_DOM"/>
    <property type="match status" value="1"/>
</dbReference>
<evidence type="ECO:0000313" key="8">
    <source>
        <dbReference type="Proteomes" id="UP000676325"/>
    </source>
</evidence>
<protein>
    <submittedName>
        <fullName evidence="7">Tetratricopeptide repeat protein</fullName>
    </submittedName>
</protein>
<dbReference type="GO" id="GO:0043531">
    <property type="term" value="F:ADP binding"/>
    <property type="evidence" value="ECO:0007669"/>
    <property type="project" value="InterPro"/>
</dbReference>
<dbReference type="Pfam" id="PF00069">
    <property type="entry name" value="Pkinase"/>
    <property type="match status" value="1"/>
</dbReference>
<dbReference type="Proteomes" id="UP000676325">
    <property type="component" value="Unassembled WGS sequence"/>
</dbReference>
<evidence type="ECO:0000256" key="1">
    <source>
        <dbReference type="ARBA" id="ARBA00022741"/>
    </source>
</evidence>
<keyword evidence="2 4" id="KW-0067">ATP-binding</keyword>
<evidence type="ECO:0000256" key="2">
    <source>
        <dbReference type="ARBA" id="ARBA00022840"/>
    </source>
</evidence>
<dbReference type="SUPFAM" id="SSF56112">
    <property type="entry name" value="Protein kinase-like (PK-like)"/>
    <property type="match status" value="1"/>
</dbReference>
<dbReference type="Gene3D" id="3.30.200.20">
    <property type="entry name" value="Phosphorylase Kinase, domain 1"/>
    <property type="match status" value="1"/>
</dbReference>
<dbReference type="Pfam" id="PF13424">
    <property type="entry name" value="TPR_12"/>
    <property type="match status" value="5"/>
</dbReference>
<evidence type="ECO:0000256" key="4">
    <source>
        <dbReference type="PROSITE-ProRule" id="PRU10141"/>
    </source>
</evidence>
<comment type="caution">
    <text evidence="7">The sequence shown here is derived from an EMBL/GenBank/DDBJ whole genome shotgun (WGS) entry which is preliminary data.</text>
</comment>
<dbReference type="InterPro" id="IPR019734">
    <property type="entry name" value="TPR_rpt"/>
</dbReference>
<reference evidence="7" key="1">
    <citation type="submission" date="2021-04" db="EMBL/GenBank/DDBJ databases">
        <title>Genome based classification of Actinospica acidithermotolerans sp. nov., an actinobacterium isolated from an Indonesian hot spring.</title>
        <authorList>
            <person name="Kusuma A.B."/>
            <person name="Putra K.E."/>
            <person name="Nafisah S."/>
            <person name="Loh J."/>
            <person name="Nouioui I."/>
            <person name="Goodfellow M."/>
        </authorList>
    </citation>
    <scope>NUCLEOTIDE SEQUENCE</scope>
    <source>
        <strain evidence="7">MGRD01-02</strain>
    </source>
</reference>
<dbReference type="PANTHER" id="PTHR47691">
    <property type="entry name" value="REGULATOR-RELATED"/>
    <property type="match status" value="1"/>
</dbReference>
<keyword evidence="1 4" id="KW-0547">Nucleotide-binding</keyword>
<dbReference type="AlphaFoldDB" id="A0A941IQ89"/>
<sequence length="1165" mass="123844">MQHGVVLADRYEVLERLGRGGMGEVWAARDRTLRRRVALKLLPVGSGAAGGDLQARFEREAVAAAQINHPNVVALHDRGVHDDMLFLVMELVDGMSLSALINASGVLAPERALGIAEQICAALEATHRAGVVHFDIKPQNVMITAAGAAKVVDFGIAGLVQAQQLSVIHSSRLAPAATLEYAAPEQFTEERGDARSDLYALGGVLFAMLTGHAPFTGTSAWAVMAAKVNDEAPRLERARPGLPPELADLVARLLKRDPAQRPQTAHEVRGLLAQIHAGLAGLAGGAGGEPPVGTTTFDERLPKLPTPTAAPSAAPTATPAATPGDAAPRPAAVSGPRQLPPDTRLFTGRESELQAVFELVEQARDDADYGSGAVVLAAIDGMGGVGKTALAIRAAHRLAAQYPDGQLFLDLYGYTDGAAPRDPGDALAALLGGLGVPPQRIPTDLDARAAVYRDLLAGTRTLIVLDNAADEAQIAPLLPASDTCLVLVTSRKRLKALDDALPLSLDVLAKQEAVTLLRKAARLGADAEDEPLLEQAVELCGYLPLALLIAGALLRTGGAAWNLSVLIERLKAGRPGRDLSGYTDESRSVQAIFDLSYQQLSEELKVLFRRVGLLPGPEVDAYAAAALLDSDPHAAGWLVERLADQSLLTGSAPGRYRPHDLVRAHARTLAAATDPEEDRASALDRLYVYYAHTAETASTDIARHPRPANERPAPAHAPELADHDAARAWLRTEYADLDAAFAHAHAEGLDEHTIALASGLAEVLLADGPFTRALEIHQAAAETAERLGLEAATVAALNDLGRAQIASDSFPAALGVLERSVELARGLGLRLDEGNALTHIGRVKVLTGEYAEADDALTRALEIFQEDGSALGEANAVTDLGFVLYALGRLPDAVDAADRALELYRSVGHRLGEASALGVLGRVRITLGEYRACADAQAQALQIFRELGHRLGEANALNELGRVHYLLGDYPESLDALNQALEIYRAHRNPVGEATVLGELGRVHRLTGDYPGAVEAHARALQIFRTLGHRPGEAGALTTLGRVYYLMERYSEAEDVLSQALQIFRAVGERGNEAWALNYYAAALAATGRRTRAYELYQQALAVNRELDKPDDVAISLEGIADHHLAEGAADQAVAHLGQALEIYDRLGMRADSERVRARLTELDA</sequence>
<dbReference type="InterPro" id="IPR000719">
    <property type="entry name" value="Prot_kinase_dom"/>
</dbReference>
<feature type="region of interest" description="Disordered" evidence="5">
    <location>
        <begin position="284"/>
        <end position="344"/>
    </location>
</feature>
<evidence type="ECO:0000259" key="6">
    <source>
        <dbReference type="PROSITE" id="PS50011"/>
    </source>
</evidence>
<dbReference type="PROSITE" id="PS50005">
    <property type="entry name" value="TPR"/>
    <property type="match status" value="3"/>
</dbReference>
<dbReference type="PROSITE" id="PS00107">
    <property type="entry name" value="PROTEIN_KINASE_ATP"/>
    <property type="match status" value="1"/>
</dbReference>
<feature type="domain" description="Protein kinase" evidence="6">
    <location>
        <begin position="11"/>
        <end position="279"/>
    </location>
</feature>
<evidence type="ECO:0000256" key="3">
    <source>
        <dbReference type="PROSITE-ProRule" id="PRU00339"/>
    </source>
</evidence>
<dbReference type="PROSITE" id="PS00108">
    <property type="entry name" value="PROTEIN_KINASE_ST"/>
    <property type="match status" value="1"/>
</dbReference>
<evidence type="ECO:0000256" key="5">
    <source>
        <dbReference type="SAM" id="MobiDB-lite"/>
    </source>
</evidence>
<dbReference type="EMBL" id="JAGSOH010000192">
    <property type="protein sequence ID" value="MBR7831176.1"/>
    <property type="molecule type" value="Genomic_DNA"/>
</dbReference>
<feature type="compositionally biased region" description="Low complexity" evidence="5">
    <location>
        <begin position="306"/>
        <end position="332"/>
    </location>
</feature>
<dbReference type="GO" id="GO:0004672">
    <property type="term" value="F:protein kinase activity"/>
    <property type="evidence" value="ECO:0007669"/>
    <property type="project" value="InterPro"/>
</dbReference>
<dbReference type="SUPFAM" id="SSF52540">
    <property type="entry name" value="P-loop containing nucleoside triphosphate hydrolases"/>
    <property type="match status" value="1"/>
</dbReference>
<dbReference type="Gene3D" id="1.10.510.10">
    <property type="entry name" value="Transferase(Phosphotransferase) domain 1"/>
    <property type="match status" value="1"/>
</dbReference>
<keyword evidence="8" id="KW-1185">Reference proteome</keyword>
<dbReference type="InterPro" id="IPR011009">
    <property type="entry name" value="Kinase-like_dom_sf"/>
</dbReference>